<keyword evidence="4" id="KW-1185">Reference proteome</keyword>
<organism evidence="3 4">
    <name type="scientific">Luteolibacter arcticus</name>
    <dbReference type="NCBI Taxonomy" id="1581411"/>
    <lineage>
        <taxon>Bacteria</taxon>
        <taxon>Pseudomonadati</taxon>
        <taxon>Verrucomicrobiota</taxon>
        <taxon>Verrucomicrobiia</taxon>
        <taxon>Verrucomicrobiales</taxon>
        <taxon>Verrucomicrobiaceae</taxon>
        <taxon>Luteolibacter</taxon>
    </lineage>
</organism>
<dbReference type="PROSITE" id="PS51208">
    <property type="entry name" value="AUTOTRANSPORTER"/>
    <property type="match status" value="1"/>
</dbReference>
<evidence type="ECO:0000313" key="4">
    <source>
        <dbReference type="Proteomes" id="UP001320876"/>
    </source>
</evidence>
<gene>
    <name evidence="3" type="ORF">OKA05_23780</name>
</gene>
<protein>
    <submittedName>
        <fullName evidence="3">Autotransporter outer membrane beta-barrel domain-containing protein</fullName>
    </submittedName>
</protein>
<dbReference type="InterPro" id="IPR006315">
    <property type="entry name" value="OM_autotransptr_brl_dom"/>
</dbReference>
<feature type="domain" description="Autotransporter" evidence="2">
    <location>
        <begin position="131"/>
        <end position="393"/>
    </location>
</feature>
<name>A0ABT3GQ36_9BACT</name>
<dbReference type="RefSeq" id="WP_264489706.1">
    <property type="nucleotide sequence ID" value="NZ_JAPDDT010000015.1"/>
</dbReference>
<evidence type="ECO:0000259" key="2">
    <source>
        <dbReference type="PROSITE" id="PS51208"/>
    </source>
</evidence>
<reference evidence="3 4" key="1">
    <citation type="submission" date="2022-10" db="EMBL/GenBank/DDBJ databases">
        <title>Luteolibacter arcticus strain CCTCC AB 2014275, whole genome shotgun sequencing project.</title>
        <authorList>
            <person name="Zhao G."/>
            <person name="Shen L."/>
        </authorList>
    </citation>
    <scope>NUCLEOTIDE SEQUENCE [LARGE SCALE GENOMIC DNA]</scope>
    <source>
        <strain evidence="3 4">CCTCC AB 2014275</strain>
    </source>
</reference>
<dbReference type="Pfam" id="PF03797">
    <property type="entry name" value="Autotransporter"/>
    <property type="match status" value="1"/>
</dbReference>
<dbReference type="InterPro" id="IPR005546">
    <property type="entry name" value="Autotransporte_beta"/>
</dbReference>
<evidence type="ECO:0000313" key="3">
    <source>
        <dbReference type="EMBL" id="MCW1925599.1"/>
    </source>
</evidence>
<proteinExistence type="predicted"/>
<evidence type="ECO:0000256" key="1">
    <source>
        <dbReference type="SAM" id="SignalP"/>
    </source>
</evidence>
<sequence>MKYQLPSIMPLCCTLLALAAITPVALAGGKGPDPEPEPEPEVDFDTGFLVASGIGNAALTTARTATRDVGDRLFAMRAGIRPMEETVQAEAAAADPKGGMSKSPITRTTSHLRCWEIYGSLYYYTEEQDAQSGFVPGVVGGPAGGLVPIHPSTDVDIFGGNIGIERHFTENWSAGLALGLANTDVDMTFAGSSDADTFSVTPYISYFRADAFGTADYWADLMYSHGFHDFDIQRLTGLGLASGSPDADTDQLEFTTGVNFGSGSVVHGPYGGLRWIDGSVDSYTEVGPGGGFFPEQDIESLASTLGYQLSFPIRLSRGTLVPQLRGAWEHEFEDDGNTIFGVPLGERDEDVAVLGAGIGYYCSSGWNAVLDYEARLSSNIEGHYVSLKIGKEF</sequence>
<feature type="chain" id="PRO_5046547097" evidence="1">
    <location>
        <begin position="28"/>
        <end position="393"/>
    </location>
</feature>
<comment type="caution">
    <text evidence="3">The sequence shown here is derived from an EMBL/GenBank/DDBJ whole genome shotgun (WGS) entry which is preliminary data.</text>
</comment>
<accession>A0ABT3GQ36</accession>
<dbReference type="NCBIfam" id="TIGR01414">
    <property type="entry name" value="autotrans_barl"/>
    <property type="match status" value="1"/>
</dbReference>
<dbReference type="InterPro" id="IPR036709">
    <property type="entry name" value="Autotransporte_beta_dom_sf"/>
</dbReference>
<dbReference type="SMART" id="SM00869">
    <property type="entry name" value="Autotransporter"/>
    <property type="match status" value="1"/>
</dbReference>
<keyword evidence="1" id="KW-0732">Signal</keyword>
<dbReference type="Proteomes" id="UP001320876">
    <property type="component" value="Unassembled WGS sequence"/>
</dbReference>
<feature type="signal peptide" evidence="1">
    <location>
        <begin position="1"/>
        <end position="27"/>
    </location>
</feature>
<dbReference type="SUPFAM" id="SSF103515">
    <property type="entry name" value="Autotransporter"/>
    <property type="match status" value="1"/>
</dbReference>
<dbReference type="EMBL" id="JAPDDT010000015">
    <property type="protein sequence ID" value="MCW1925599.1"/>
    <property type="molecule type" value="Genomic_DNA"/>
</dbReference>
<dbReference type="Gene3D" id="2.40.128.130">
    <property type="entry name" value="Autotransporter beta-domain"/>
    <property type="match status" value="1"/>
</dbReference>